<dbReference type="Pfam" id="PF08179">
    <property type="entry name" value="SspP"/>
    <property type="match status" value="1"/>
</dbReference>
<keyword evidence="4" id="KW-1185">Reference proteome</keyword>
<dbReference type="Proteomes" id="UP000193834">
    <property type="component" value="Unassembled WGS sequence"/>
</dbReference>
<dbReference type="OrthoDB" id="1684521at2"/>
<keyword evidence="1" id="KW-0749">Sporulation</keyword>
<evidence type="ECO:0000313" key="3">
    <source>
        <dbReference type="EMBL" id="SMG58549.1"/>
    </source>
</evidence>
<dbReference type="EMBL" id="FXAZ01000010">
    <property type="protein sequence ID" value="SMG58549.1"/>
    <property type="molecule type" value="Genomic_DNA"/>
</dbReference>
<organism evidence="3 4">
    <name type="scientific">Paenibacillus aquistagni</name>
    <dbReference type="NCBI Taxonomy" id="1852522"/>
    <lineage>
        <taxon>Bacteria</taxon>
        <taxon>Bacillati</taxon>
        <taxon>Bacillota</taxon>
        <taxon>Bacilli</taxon>
        <taxon>Bacillales</taxon>
        <taxon>Paenibacillaceae</taxon>
        <taxon>Paenibacillus</taxon>
    </lineage>
</organism>
<feature type="region of interest" description="Disordered" evidence="2">
    <location>
        <begin position="1"/>
        <end position="52"/>
    </location>
</feature>
<gene>
    <name evidence="3" type="ORF">SAMN06295960_4716</name>
</gene>
<accession>A0A1X7LZL8</accession>
<dbReference type="STRING" id="1852522.SAMN06295960_4716"/>
<reference evidence="3 4" key="1">
    <citation type="submission" date="2017-04" db="EMBL/GenBank/DDBJ databases">
        <authorList>
            <person name="Afonso C.L."/>
            <person name="Miller P.J."/>
            <person name="Scott M.A."/>
            <person name="Spackman E."/>
            <person name="Goraichik I."/>
            <person name="Dimitrov K.M."/>
            <person name="Suarez D.L."/>
            <person name="Swayne D.E."/>
        </authorList>
    </citation>
    <scope>NUCLEOTIDE SEQUENCE [LARGE SCALE GENOMIC DNA]</scope>
    <source>
        <strain evidence="3 4">11</strain>
    </source>
</reference>
<dbReference type="InterPro" id="IPR012614">
    <property type="entry name" value="SASP_SspP"/>
</dbReference>
<dbReference type="RefSeq" id="WP_085498643.1">
    <property type="nucleotide sequence ID" value="NZ_FXAZ01000010.1"/>
</dbReference>
<evidence type="ECO:0000313" key="4">
    <source>
        <dbReference type="Proteomes" id="UP000193834"/>
    </source>
</evidence>
<dbReference type="GO" id="GO:0030435">
    <property type="term" value="P:sporulation resulting in formation of a cellular spore"/>
    <property type="evidence" value="ECO:0007669"/>
    <property type="project" value="UniProtKB-KW"/>
</dbReference>
<name>A0A1X7LZL8_9BACL</name>
<protein>
    <submittedName>
        <fullName evidence="3">Small acid-soluble spore protein P (Minor)</fullName>
    </submittedName>
</protein>
<evidence type="ECO:0000256" key="2">
    <source>
        <dbReference type="SAM" id="MobiDB-lite"/>
    </source>
</evidence>
<feature type="compositionally biased region" description="Basic and acidic residues" evidence="2">
    <location>
        <begin position="43"/>
        <end position="52"/>
    </location>
</feature>
<evidence type="ECO:0000256" key="1">
    <source>
        <dbReference type="ARBA" id="ARBA00022969"/>
    </source>
</evidence>
<proteinExistence type="predicted"/>
<dbReference type="AlphaFoldDB" id="A0A1X7LZL8"/>
<sequence length="52" mass="5561">MSKPRAVPVPEAEANGQQHHAGNDRGAAVQEPLSGSKKVKNRNHVDHNNPQG</sequence>